<organism evidence="3 4">
    <name type="scientific">Pseudoalteromonas ruthenica</name>
    <dbReference type="NCBI Taxonomy" id="151081"/>
    <lineage>
        <taxon>Bacteria</taxon>
        <taxon>Pseudomonadati</taxon>
        <taxon>Pseudomonadota</taxon>
        <taxon>Gammaproteobacteria</taxon>
        <taxon>Alteromonadales</taxon>
        <taxon>Pseudoalteromonadaceae</taxon>
        <taxon>Pseudoalteromonas</taxon>
    </lineage>
</organism>
<dbReference type="Pfam" id="PF20590">
    <property type="entry name" value="DUF6791"/>
    <property type="match status" value="1"/>
</dbReference>
<evidence type="ECO:0000259" key="2">
    <source>
        <dbReference type="Pfam" id="PF20590"/>
    </source>
</evidence>
<dbReference type="InterPro" id="IPR000594">
    <property type="entry name" value="ThiF_NAD_FAD-bd"/>
</dbReference>
<dbReference type="Pfam" id="PF00899">
    <property type="entry name" value="ThiF"/>
    <property type="match status" value="1"/>
</dbReference>
<dbReference type="SUPFAM" id="SSF69572">
    <property type="entry name" value="Activating enzymes of the ubiquitin-like proteins"/>
    <property type="match status" value="1"/>
</dbReference>
<dbReference type="InterPro" id="IPR046741">
    <property type="entry name" value="DUF6791"/>
</dbReference>
<name>A0A5S3Z6Q2_9GAMM</name>
<feature type="domain" description="DUF6791" evidence="2">
    <location>
        <begin position="10"/>
        <end position="159"/>
    </location>
</feature>
<dbReference type="EMBL" id="PNCG01000009">
    <property type="protein sequence ID" value="TMP87267.1"/>
    <property type="molecule type" value="Genomic_DNA"/>
</dbReference>
<reference evidence="4" key="2">
    <citation type="submission" date="2019-06" db="EMBL/GenBank/DDBJ databases">
        <title>Co-occurence of chitin degradation, pigmentation and bioactivity in marine Pseudoalteromonas.</title>
        <authorList>
            <person name="Sonnenschein E.C."/>
            <person name="Bech P.K."/>
        </authorList>
    </citation>
    <scope>NUCLEOTIDE SEQUENCE [LARGE SCALE GENOMIC DNA]</scope>
    <source>
        <strain evidence="4">S2897</strain>
    </source>
</reference>
<evidence type="ECO:0000313" key="4">
    <source>
        <dbReference type="Proteomes" id="UP000305874"/>
    </source>
</evidence>
<dbReference type="RefSeq" id="WP_138547996.1">
    <property type="nucleotide sequence ID" value="NZ_PNCG01000009.1"/>
</dbReference>
<dbReference type="AlphaFoldDB" id="A0A5S3Z6Q2"/>
<reference evidence="3 4" key="1">
    <citation type="submission" date="2017-12" db="EMBL/GenBank/DDBJ databases">
        <authorList>
            <person name="Paulsen S."/>
            <person name="Gram L.K."/>
        </authorList>
    </citation>
    <scope>NUCLEOTIDE SEQUENCE [LARGE SCALE GENOMIC DNA]</scope>
    <source>
        <strain evidence="3 4">S2897</strain>
    </source>
</reference>
<proteinExistence type="predicted"/>
<sequence>MSQQLINLSSDLKRLQNEGYELTIQNGHALLSNVPYVNSQKEVKFGTLVSDLTLNGNVTQRPSTHIMHFIGEQPCNADGSEIQQIIHIRNNTPLTANLVASRSFSNKPNGGYSDYYHKFTQYVSILQNPAQAISPEVSAQTYKPIESCSDDDVFKYIDTNSGRAGITAVSAKLENQRIGIVGLGGTGSYILDFVAKTPVCEIHLIDGDEYCQHNAFRSPGSTSLEDLNQLRFKVEHHKQRYEAMRNGIHAHPCYLIEQNLHLVENLDFVFVCIDSGSAKKDIFEFLKSKAIPFIDVGLGIQLVDDKLTGIVRTTLCTADRHEHLSNIVSFADAEDDDYSSNIQIAELNGLNAAFAVIRWKKLFGFYHDHNGEHDSTYTINANMLLGDEEDEDAA</sequence>
<comment type="caution">
    <text evidence="3">The sequence shown here is derived from an EMBL/GenBank/DDBJ whole genome shotgun (WGS) entry which is preliminary data.</text>
</comment>
<evidence type="ECO:0000259" key="1">
    <source>
        <dbReference type="Pfam" id="PF00899"/>
    </source>
</evidence>
<dbReference type="GO" id="GO:0008641">
    <property type="term" value="F:ubiquitin-like modifier activating enzyme activity"/>
    <property type="evidence" value="ECO:0007669"/>
    <property type="project" value="InterPro"/>
</dbReference>
<protein>
    <submittedName>
        <fullName evidence="3">Uncharacterized protein</fullName>
    </submittedName>
</protein>
<dbReference type="InterPro" id="IPR035985">
    <property type="entry name" value="Ubiquitin-activating_enz"/>
</dbReference>
<dbReference type="Gene3D" id="3.40.50.720">
    <property type="entry name" value="NAD(P)-binding Rossmann-like Domain"/>
    <property type="match status" value="1"/>
</dbReference>
<dbReference type="CDD" id="cd01483">
    <property type="entry name" value="E1_enzyme_family"/>
    <property type="match status" value="1"/>
</dbReference>
<dbReference type="NCBIfam" id="NF004805">
    <property type="entry name" value="PRK06153.1-4"/>
    <property type="match status" value="1"/>
</dbReference>
<dbReference type="Proteomes" id="UP000305874">
    <property type="component" value="Unassembled WGS sequence"/>
</dbReference>
<evidence type="ECO:0000313" key="3">
    <source>
        <dbReference type="EMBL" id="TMP87267.1"/>
    </source>
</evidence>
<feature type="domain" description="THIF-type NAD/FAD binding fold" evidence="1">
    <location>
        <begin position="171"/>
        <end position="298"/>
    </location>
</feature>
<dbReference type="NCBIfam" id="NF004804">
    <property type="entry name" value="PRK06153.1-3"/>
    <property type="match status" value="1"/>
</dbReference>
<gene>
    <name evidence="3" type="ORF">CWC05_09245</name>
</gene>
<accession>A0A5S3Z6Q2</accession>